<sequence length="175" mass="19731">MLAELAEWRLGTMPDHEADDPPADFTAAGPDLWRECLREDIPPLFGARFSTGNWNAGIVRLDNILILLTTLKKGGLTAGSHYEDHFFGPDRMQWQCQTQTRRDSQIRRMLSGADGQARIHLFVRNAKLRNGKAAPFLYCGQPEFVGWEGEKPITVTWRLPVPVPDHLRPGLGISR</sequence>
<keyword evidence="3" id="KW-1185">Reference proteome</keyword>
<gene>
    <name evidence="2" type="ORF">LY56_03395</name>
</gene>
<comment type="caution">
    <text evidence="2">The sequence shown here is derived from an EMBL/GenBank/DDBJ whole genome shotgun (WGS) entry which is preliminary data.</text>
</comment>
<dbReference type="InterPro" id="IPR021835">
    <property type="entry name" value="DUF3427"/>
</dbReference>
<dbReference type="AlphaFoldDB" id="A0A2W7PMG8"/>
<dbReference type="EMBL" id="QKZQ01000028">
    <property type="protein sequence ID" value="PZX36746.1"/>
    <property type="molecule type" value="Genomic_DNA"/>
</dbReference>
<dbReference type="Proteomes" id="UP000249364">
    <property type="component" value="Unassembled WGS sequence"/>
</dbReference>
<dbReference type="STRING" id="121821.GCA_001870675_00608"/>
<accession>A0A2W7PMG8</accession>
<proteinExistence type="predicted"/>
<protein>
    <submittedName>
        <fullName evidence="2">Uncharacterized protein DUF3427</fullName>
    </submittedName>
</protein>
<reference evidence="2 3" key="1">
    <citation type="submission" date="2018-06" db="EMBL/GenBank/DDBJ databases">
        <title>Genomic Encyclopedia of Archaeal and Bacterial Type Strains, Phase II (KMG-II): from individual species to whole genera.</title>
        <authorList>
            <person name="Goeker M."/>
        </authorList>
    </citation>
    <scope>NUCLEOTIDE SEQUENCE [LARGE SCALE GENOMIC DNA]</scope>
    <source>
        <strain evidence="2 3">DSM 13087</strain>
    </source>
</reference>
<evidence type="ECO:0000259" key="1">
    <source>
        <dbReference type="Pfam" id="PF11907"/>
    </source>
</evidence>
<dbReference type="RefSeq" id="WP_245735500.1">
    <property type="nucleotide sequence ID" value="NZ_MEHT01000014.1"/>
</dbReference>
<evidence type="ECO:0000313" key="3">
    <source>
        <dbReference type="Proteomes" id="UP000249364"/>
    </source>
</evidence>
<dbReference type="Pfam" id="PF11907">
    <property type="entry name" value="DUF3427"/>
    <property type="match status" value="1"/>
</dbReference>
<feature type="domain" description="DUF3427" evidence="1">
    <location>
        <begin position="57"/>
        <end position="167"/>
    </location>
</feature>
<evidence type="ECO:0000313" key="2">
    <source>
        <dbReference type="EMBL" id="PZX36746.1"/>
    </source>
</evidence>
<organism evidence="2 3">
    <name type="scientific">Roseinatronobacter thiooxidans</name>
    <dbReference type="NCBI Taxonomy" id="121821"/>
    <lineage>
        <taxon>Bacteria</taxon>
        <taxon>Pseudomonadati</taxon>
        <taxon>Pseudomonadota</taxon>
        <taxon>Alphaproteobacteria</taxon>
        <taxon>Rhodobacterales</taxon>
        <taxon>Paracoccaceae</taxon>
        <taxon>Roseinatronobacter</taxon>
    </lineage>
</organism>
<name>A0A2W7PMG8_9RHOB</name>